<dbReference type="Gene3D" id="2.60.40.10">
    <property type="entry name" value="Immunoglobulins"/>
    <property type="match status" value="2"/>
</dbReference>
<dbReference type="RefSeq" id="WP_116688245.1">
    <property type="nucleotide sequence ID" value="NZ_CAWNYD010000008.1"/>
</dbReference>
<gene>
    <name evidence="1" type="ORF">DC094_16635</name>
</gene>
<proteinExistence type="predicted"/>
<name>A0A2V1GXG2_9GAMM</name>
<comment type="caution">
    <text evidence="1">The sequence shown here is derived from an EMBL/GenBank/DDBJ whole genome shotgun (WGS) entry which is preliminary data.</text>
</comment>
<dbReference type="OrthoDB" id="5905649at2"/>
<dbReference type="PROSITE" id="PS51257">
    <property type="entry name" value="PROKAR_LIPOPROTEIN"/>
    <property type="match status" value="1"/>
</dbReference>
<sequence length="1157" mass="122867">MNFIYKRIFRFLSVFLVLISLASCGWFFGSNNDSEMDLRIEVNVLDATDGSAIAGANIEAIMIVADGAPDVAMELQSLSHQPVGLMEDGQFEKLAPLVSSSSGSMGMFLHMQGASEEMQQIVKGHTLLQLLASKEGYFASAAIVQLEEQETPNLITANIYLTPNVSSELSADFPVALKTATLAVTNGITNSQLSLTTDVVATSTTRGAILDYATVNLNIPSGTTLLDKDGQAITPIGALTVKIMLFSADPTGVSDISNNPLLAFPGGLSIEGFEGTPPDGLTNNSQFEFISAGLVAIEISDSEGNQVRGFQGMGNVSLTFEVPDSTVNPLTGNPIELSDVSIPMWSFSETTGNWSYEGAASIDAENTNTFTVTKNITHLSYFNLDWFQSQRCKLEVDVVDSNGDANNQQLQVYFSRASGGWAKQKSGWGDPLDKLEIYNVPSFGGTFNLLDNWGDDLLASVEIEGDPDSLYTVAQGETGVSLPNFCGDVADQETYKIRAILNAPNPTLIDVNPDLGLACEIDNSITGTIQDGWYSIRAGKSYIGWGEVTSPLAISGLIDGKTYSIYYYAQSDRASTDFTASSTLSVINLESLSLCPKITQSITTQRVCRDENEAIIKQGGGFSARYGIRDTGYRQSFWGETDVDGNGTITEMVDTVSYEGYAYLHNSDPHYFIYDRFDATSNNPVFVNLTMAADSEFCTSEDPISLTESTLTASKNPAAATTDITLTLQEKSANGDDRLTDTTSEWGLVITSPDNPDVTIQYTDPDENDGRHLATVTSNYVGDVTFQATIGSPAENVGDELTVTFTQAPAPENTSITMVESSPRANGVRFPLTIQAKDINGTNLTTSMGVLRLTATNSALLSTAASGGTPATTITAVDNNNGTYTAYVSNSTAEQINISGVVDPDGENIAVAQALSVTFITPTLVLASTTAELSDVTSNELAAGSVATLTVSLFDQDGVALSGSTEEVKAVLTKTGVQELSTDGMSDSALTADYTLINNNNGTYTLAIKSDTGGDIGFTSITVDSNNVPSSPDDFRFIIASDVTNTTFTANSNQTVTTVIKPTLTLALKDANNALVGYSSATDLAVVFSNKDTPGGIEDTWNSESILDNSDGSYSFRVSCARGDNATGQGPVTITFNYTVDGSSESKNVTTVYCDGG</sequence>
<accession>A0A2V1GXG2</accession>
<dbReference type="EMBL" id="QDDL01000008">
    <property type="protein sequence ID" value="PVZ66324.1"/>
    <property type="molecule type" value="Genomic_DNA"/>
</dbReference>
<dbReference type="AlphaFoldDB" id="A0A2V1GXG2"/>
<evidence type="ECO:0008006" key="3">
    <source>
        <dbReference type="Google" id="ProtNLM"/>
    </source>
</evidence>
<reference evidence="1 2" key="1">
    <citation type="submission" date="2018-04" db="EMBL/GenBank/DDBJ databases">
        <title>Thalassorhabdus spongiae gen. nov., sp. nov., isolated from a marine sponge in South-West Iceland.</title>
        <authorList>
            <person name="Knobloch S."/>
            <person name="Daussin A."/>
            <person name="Johannsson R."/>
            <person name="Marteinsson V.T."/>
        </authorList>
    </citation>
    <scope>NUCLEOTIDE SEQUENCE [LARGE SCALE GENOMIC DNA]</scope>
    <source>
        <strain evidence="1 2">Hp12</strain>
    </source>
</reference>
<evidence type="ECO:0000313" key="2">
    <source>
        <dbReference type="Proteomes" id="UP000244906"/>
    </source>
</evidence>
<dbReference type="InterPro" id="IPR013783">
    <property type="entry name" value="Ig-like_fold"/>
</dbReference>
<protein>
    <recommendedName>
        <fullName evidence="3">Big-1 domain-containing protein</fullName>
    </recommendedName>
</protein>
<evidence type="ECO:0000313" key="1">
    <source>
        <dbReference type="EMBL" id="PVZ66324.1"/>
    </source>
</evidence>
<dbReference type="Proteomes" id="UP000244906">
    <property type="component" value="Unassembled WGS sequence"/>
</dbReference>
<organism evidence="1 2">
    <name type="scientific">Pelagibaculum spongiae</name>
    <dbReference type="NCBI Taxonomy" id="2080658"/>
    <lineage>
        <taxon>Bacteria</taxon>
        <taxon>Pseudomonadati</taxon>
        <taxon>Pseudomonadota</taxon>
        <taxon>Gammaproteobacteria</taxon>
        <taxon>Oceanospirillales</taxon>
        <taxon>Pelagibaculum</taxon>
    </lineage>
</organism>
<keyword evidence="2" id="KW-1185">Reference proteome</keyword>